<feature type="compositionally biased region" description="Polar residues" evidence="11">
    <location>
        <begin position="133"/>
        <end position="160"/>
    </location>
</feature>
<accession>A0A0J9XLL7</accession>
<dbReference type="GO" id="GO:0005794">
    <property type="term" value="C:Golgi apparatus"/>
    <property type="evidence" value="ECO:0007669"/>
    <property type="project" value="UniProtKB-SubCell"/>
</dbReference>
<dbReference type="InterPro" id="IPR037868">
    <property type="entry name" value="PX_Vps5"/>
</dbReference>
<keyword evidence="8" id="KW-0653">Protein transport</keyword>
<dbReference type="GO" id="GO:0045053">
    <property type="term" value="P:protein retention in Golgi apparatus"/>
    <property type="evidence" value="ECO:0007669"/>
    <property type="project" value="TreeGrafter"/>
</dbReference>
<evidence type="ECO:0000256" key="9">
    <source>
        <dbReference type="ARBA" id="ARBA00023034"/>
    </source>
</evidence>
<dbReference type="STRING" id="1173061.A0A0J9XLL7"/>
<keyword evidence="5" id="KW-0813">Transport</keyword>
<dbReference type="GO" id="GO:0035091">
    <property type="term" value="F:phosphatidylinositol binding"/>
    <property type="evidence" value="ECO:0007669"/>
    <property type="project" value="InterPro"/>
</dbReference>
<dbReference type="OrthoDB" id="271164at2759"/>
<dbReference type="PROSITE" id="PS50195">
    <property type="entry name" value="PX"/>
    <property type="match status" value="1"/>
</dbReference>
<evidence type="ECO:0000256" key="10">
    <source>
        <dbReference type="ARBA" id="ARBA00023136"/>
    </source>
</evidence>
<dbReference type="FunFam" id="3.30.1520.10:FF:000013">
    <property type="entry name" value="Putative Sorting nexin 3"/>
    <property type="match status" value="1"/>
</dbReference>
<comment type="similarity">
    <text evidence="4">Belongs to the sorting nexin family.</text>
</comment>
<protein>
    <submittedName>
        <fullName evidence="13">Similar to Saccharomyces cerevisiae YOR069W VPS5 Structural component of the retromer membrane coat complex</fullName>
    </submittedName>
</protein>
<keyword evidence="9" id="KW-0333">Golgi apparatus</keyword>
<comment type="caution">
    <text evidence="13">The sequence shown here is derived from an EMBL/GenBank/DDBJ whole genome shotgun (WGS) entry which is preliminary data.</text>
</comment>
<dbReference type="AlphaFoldDB" id="A0A0J9XLL7"/>
<dbReference type="FunFam" id="1.20.1270.60:FF:000022">
    <property type="entry name" value="Sorting nexin 3 protein"/>
    <property type="match status" value="1"/>
</dbReference>
<dbReference type="CDD" id="cd06861">
    <property type="entry name" value="PX_Vps5p"/>
    <property type="match status" value="1"/>
</dbReference>
<dbReference type="PANTHER" id="PTHR10555">
    <property type="entry name" value="SORTING NEXIN"/>
    <property type="match status" value="1"/>
</dbReference>
<organism evidence="13 14">
    <name type="scientific">Geotrichum candidum</name>
    <name type="common">Oospora lactis</name>
    <name type="synonym">Dipodascus geotrichum</name>
    <dbReference type="NCBI Taxonomy" id="1173061"/>
    <lineage>
        <taxon>Eukaryota</taxon>
        <taxon>Fungi</taxon>
        <taxon>Dikarya</taxon>
        <taxon>Ascomycota</taxon>
        <taxon>Saccharomycotina</taxon>
        <taxon>Dipodascomycetes</taxon>
        <taxon>Dipodascales</taxon>
        <taxon>Dipodascaceae</taxon>
        <taxon>Geotrichum</taxon>
    </lineage>
</organism>
<dbReference type="GO" id="GO:0042147">
    <property type="term" value="P:retrograde transport, endosome to Golgi"/>
    <property type="evidence" value="ECO:0007669"/>
    <property type="project" value="TreeGrafter"/>
</dbReference>
<evidence type="ECO:0000256" key="11">
    <source>
        <dbReference type="SAM" id="MobiDB-lite"/>
    </source>
</evidence>
<comment type="subcellular location">
    <subcellularLocation>
        <location evidence="2">Cytoplasm</location>
    </subcellularLocation>
    <subcellularLocation>
        <location evidence="3">Golgi apparatus</location>
    </subcellularLocation>
    <subcellularLocation>
        <location evidence="1">Membrane</location>
        <topology evidence="1">Peripheral membrane protein</topology>
        <orientation evidence="1">Cytoplasmic side</orientation>
    </subcellularLocation>
</comment>
<dbReference type="InterPro" id="IPR001683">
    <property type="entry name" value="PX_dom"/>
</dbReference>
<feature type="region of interest" description="Disordered" evidence="11">
    <location>
        <begin position="1"/>
        <end position="78"/>
    </location>
</feature>
<evidence type="ECO:0000256" key="1">
    <source>
        <dbReference type="ARBA" id="ARBA00004287"/>
    </source>
</evidence>
<feature type="compositionally biased region" description="Acidic residues" evidence="11">
    <location>
        <begin position="1"/>
        <end position="15"/>
    </location>
</feature>
<dbReference type="Gene3D" id="3.30.1520.10">
    <property type="entry name" value="Phox-like domain"/>
    <property type="match status" value="1"/>
</dbReference>
<keyword evidence="7" id="KW-0597">Phosphoprotein</keyword>
<dbReference type="Proteomes" id="UP000242525">
    <property type="component" value="Unassembled WGS sequence"/>
</dbReference>
<name>A0A0J9XLL7_GEOCN</name>
<dbReference type="SUPFAM" id="SSF64268">
    <property type="entry name" value="PX domain"/>
    <property type="match status" value="1"/>
</dbReference>
<evidence type="ECO:0000256" key="4">
    <source>
        <dbReference type="ARBA" id="ARBA00010883"/>
    </source>
</evidence>
<dbReference type="PANTHER" id="PTHR10555:SF170">
    <property type="entry name" value="FI18122P1"/>
    <property type="match status" value="1"/>
</dbReference>
<feature type="region of interest" description="Disordered" evidence="11">
    <location>
        <begin position="114"/>
        <end position="160"/>
    </location>
</feature>
<dbReference type="InterPro" id="IPR015404">
    <property type="entry name" value="Vps5_C"/>
</dbReference>
<keyword evidence="6" id="KW-0963">Cytoplasm</keyword>
<dbReference type="SMART" id="SM00312">
    <property type="entry name" value="PX"/>
    <property type="match status" value="1"/>
</dbReference>
<dbReference type="InterPro" id="IPR027267">
    <property type="entry name" value="AH/BAR_dom_sf"/>
</dbReference>
<evidence type="ECO:0000256" key="3">
    <source>
        <dbReference type="ARBA" id="ARBA00004555"/>
    </source>
</evidence>
<dbReference type="EMBL" id="CCBN010000028">
    <property type="protein sequence ID" value="CDO58047.1"/>
    <property type="molecule type" value="Genomic_DNA"/>
</dbReference>
<feature type="domain" description="PX" evidence="12">
    <location>
        <begin position="166"/>
        <end position="282"/>
    </location>
</feature>
<gene>
    <name evidence="13" type="ORF">BN980_GECA32s01847g</name>
</gene>
<evidence type="ECO:0000256" key="7">
    <source>
        <dbReference type="ARBA" id="ARBA00022553"/>
    </source>
</evidence>
<evidence type="ECO:0000256" key="6">
    <source>
        <dbReference type="ARBA" id="ARBA00022490"/>
    </source>
</evidence>
<dbReference type="Pfam" id="PF00787">
    <property type="entry name" value="PX"/>
    <property type="match status" value="1"/>
</dbReference>
<proteinExistence type="inferred from homology"/>
<evidence type="ECO:0000256" key="5">
    <source>
        <dbReference type="ARBA" id="ARBA00022448"/>
    </source>
</evidence>
<evidence type="ECO:0000313" key="14">
    <source>
        <dbReference type="Proteomes" id="UP000242525"/>
    </source>
</evidence>
<evidence type="ECO:0000259" key="12">
    <source>
        <dbReference type="PROSITE" id="PS50195"/>
    </source>
</evidence>
<feature type="compositionally biased region" description="Basic residues" evidence="11">
    <location>
        <begin position="28"/>
        <end position="48"/>
    </location>
</feature>
<dbReference type="InterPro" id="IPR036871">
    <property type="entry name" value="PX_dom_sf"/>
</dbReference>
<sequence>MSEDLDSTSPWDDEERPSSTTHSDTTKKTHKVKGKRSAIRSRNGRKTKATPATTETADDAQNVDPLGPLGAASGTTDAIESSKSIIAPIDEESAKISQEIESFTLNSERLNLFGKNSSSEENSSNPVDGVQQGLENASINDNGQSVGGTSQESSVDSKLSEQVPQSTFAITVGDPIKVSDLASAHTVYTVQTQTTSPNFSKAEATVTRRYRDFRWLFHALENNNPGVIIPPPPEKQAVGRFKDEFIEGRRLALEVMLNKIARHQVLQNDPDFKIFLESDSFSSDVKSSAAANASTSHDEESKSSGFMGSFGFSFSNKFVETDQFFTDKRKYIDSLESQFKYLSKSLDLVIGQRQELGDVTQEFANILATLSKVELSKGFSEVIENFAAVQERIRDIYYRQSLQDTMSISTTIDEYLRLIHSIRNVFSQRQKSYFTLHAAEQELSKRRHQLEKLTRNKTTTLLDKINSIKQDVETQEKVVVNARVAFDDISTRIVRELERFEREKTEDFRDSVELFLENAIEAQKEAIELWETFYQRSGFGSAAPAGTAPANVSV</sequence>
<evidence type="ECO:0000256" key="2">
    <source>
        <dbReference type="ARBA" id="ARBA00004496"/>
    </source>
</evidence>
<feature type="compositionally biased region" description="Low complexity" evidence="11">
    <location>
        <begin position="116"/>
        <end position="125"/>
    </location>
</feature>
<evidence type="ECO:0000313" key="13">
    <source>
        <dbReference type="EMBL" id="CDO58047.1"/>
    </source>
</evidence>
<reference evidence="13" key="1">
    <citation type="submission" date="2014-03" db="EMBL/GenBank/DDBJ databases">
        <authorList>
            <person name="Casaregola S."/>
        </authorList>
    </citation>
    <scope>NUCLEOTIDE SEQUENCE [LARGE SCALE GENOMIC DNA]</scope>
    <source>
        <strain evidence="13">CLIB 918</strain>
    </source>
</reference>
<dbReference type="Gene3D" id="1.20.1270.60">
    <property type="entry name" value="Arfaptin homology (AH) domain/BAR domain"/>
    <property type="match status" value="1"/>
</dbReference>
<dbReference type="GO" id="GO:0030904">
    <property type="term" value="C:retromer complex"/>
    <property type="evidence" value="ECO:0007669"/>
    <property type="project" value="UniProtKB-ARBA"/>
</dbReference>
<dbReference type="Pfam" id="PF09325">
    <property type="entry name" value="Vps5"/>
    <property type="match status" value="1"/>
</dbReference>
<keyword evidence="14" id="KW-1185">Reference proteome</keyword>
<keyword evidence="10" id="KW-0472">Membrane</keyword>
<dbReference type="GO" id="GO:0005768">
    <property type="term" value="C:endosome"/>
    <property type="evidence" value="ECO:0007669"/>
    <property type="project" value="TreeGrafter"/>
</dbReference>
<dbReference type="GO" id="GO:0005829">
    <property type="term" value="C:cytosol"/>
    <property type="evidence" value="ECO:0007669"/>
    <property type="project" value="GOC"/>
</dbReference>
<dbReference type="GO" id="GO:0015031">
    <property type="term" value="P:protein transport"/>
    <property type="evidence" value="ECO:0007669"/>
    <property type="project" value="UniProtKB-KW"/>
</dbReference>
<evidence type="ECO:0000256" key="8">
    <source>
        <dbReference type="ARBA" id="ARBA00022927"/>
    </source>
</evidence>